<evidence type="ECO:0000313" key="1">
    <source>
        <dbReference type="EMBL" id="KAK0174162.1"/>
    </source>
</evidence>
<dbReference type="AlphaFoldDB" id="A0AA39KUG9"/>
<reference evidence="1" key="2">
    <citation type="submission" date="2023-03" db="EMBL/GenBank/DDBJ databases">
        <authorList>
            <person name="Inwood S.N."/>
            <person name="Skelly J.G."/>
            <person name="Guhlin J."/>
            <person name="Harrop T.W.R."/>
            <person name="Goldson S.G."/>
            <person name="Dearden P.K."/>
        </authorList>
    </citation>
    <scope>NUCLEOTIDE SEQUENCE</scope>
    <source>
        <strain evidence="1">Irish</strain>
        <tissue evidence="1">Whole body</tissue>
    </source>
</reference>
<dbReference type="InterPro" id="IPR032062">
    <property type="entry name" value="DUF4803"/>
</dbReference>
<accession>A0AA39KUG9</accession>
<organism evidence="1 2">
    <name type="scientific">Microctonus aethiopoides</name>
    <dbReference type="NCBI Taxonomy" id="144406"/>
    <lineage>
        <taxon>Eukaryota</taxon>
        <taxon>Metazoa</taxon>
        <taxon>Ecdysozoa</taxon>
        <taxon>Arthropoda</taxon>
        <taxon>Hexapoda</taxon>
        <taxon>Insecta</taxon>
        <taxon>Pterygota</taxon>
        <taxon>Neoptera</taxon>
        <taxon>Endopterygota</taxon>
        <taxon>Hymenoptera</taxon>
        <taxon>Apocrita</taxon>
        <taxon>Ichneumonoidea</taxon>
        <taxon>Braconidae</taxon>
        <taxon>Euphorinae</taxon>
        <taxon>Microctonus</taxon>
    </lineage>
</organism>
<dbReference type="Proteomes" id="UP001168990">
    <property type="component" value="Unassembled WGS sequence"/>
</dbReference>
<dbReference type="EMBL" id="JAQQBS010000002">
    <property type="protein sequence ID" value="KAK0174162.1"/>
    <property type="molecule type" value="Genomic_DNA"/>
</dbReference>
<dbReference type="PANTHER" id="PTHR47890:SF1">
    <property type="entry name" value="LD24308P"/>
    <property type="match status" value="1"/>
</dbReference>
<dbReference type="PANTHER" id="PTHR47890">
    <property type="entry name" value="LD24308P"/>
    <property type="match status" value="1"/>
</dbReference>
<proteinExistence type="predicted"/>
<dbReference type="Pfam" id="PF16061">
    <property type="entry name" value="DUF4803"/>
    <property type="match status" value="1"/>
</dbReference>
<gene>
    <name evidence="1" type="ORF">PV328_007271</name>
</gene>
<evidence type="ECO:0000313" key="2">
    <source>
        <dbReference type="Proteomes" id="UP001168990"/>
    </source>
</evidence>
<reference evidence="1" key="1">
    <citation type="journal article" date="2023" name="bioRxiv">
        <title>Scaffold-level genome assemblies of two parasitoid biocontrol wasps reveal the parthenogenesis mechanism and an associated novel virus.</title>
        <authorList>
            <person name="Inwood S."/>
            <person name="Skelly J."/>
            <person name="Guhlin J."/>
            <person name="Harrop T."/>
            <person name="Goldson S."/>
            <person name="Dearden P."/>
        </authorList>
    </citation>
    <scope>NUCLEOTIDE SEQUENCE</scope>
    <source>
        <strain evidence="1">Irish</strain>
        <tissue evidence="1">Whole body</tissue>
    </source>
</reference>
<keyword evidence="2" id="KW-1185">Reference proteome</keyword>
<comment type="caution">
    <text evidence="1">The sequence shown here is derived from an EMBL/GenBank/DDBJ whole genome shotgun (WGS) entry which is preliminary data.</text>
</comment>
<protein>
    <submittedName>
        <fullName evidence="1">Uncharacterized protein</fullName>
    </submittedName>
</protein>
<name>A0AA39KUG9_9HYME</name>
<sequence length="420" mass="48357">MSKVTETDHKTKNIRRLQQYNKRVRYLKSETRNILSRSLPREIRHRDPKIHVEGVTYARLKYFIQGYVTGEQYLNESPTCDLKCSGYNRTKHHNHSSIFTMNSNLICHGTIYDCKGSTYDKICEQPHSKGNDRRYAELINLFEWKRRNCSNKSNPKNSKKITAFTVVEAGVLPWARTKHQTCELCACYCDYKNSPRSIRSFSLKEVNSNINENYVITGIRFRIVNQVVCLQIQQGKLINTIIDPKTVRWQPVHLPKLENNNDVVRLNYTKRSLNLDDVEVSRRSIVTGVKFQMIDDRLTLMVSGVKIFKNGSINSSPIWYSAKSNVETREEININDLNVPTSSSEENEILSQPNDYFIKFTTTSWITDEAQTVVPFIDLQEVATDPPSPVGGVGIYHKRQKTDGGFIAPKLLSANYLSFL</sequence>